<dbReference type="Gene3D" id="1.10.20.10">
    <property type="entry name" value="Histone, subunit A"/>
    <property type="match status" value="1"/>
</dbReference>
<protein>
    <recommendedName>
        <fullName evidence="2">Transcription factor CBF/NF-Y/archaeal histone domain-containing protein</fullName>
    </recommendedName>
</protein>
<feature type="region of interest" description="Disordered" evidence="1">
    <location>
        <begin position="1"/>
        <end position="65"/>
    </location>
</feature>
<evidence type="ECO:0000313" key="4">
    <source>
        <dbReference type="Proteomes" id="UP000775547"/>
    </source>
</evidence>
<feature type="compositionally biased region" description="Low complexity" evidence="1">
    <location>
        <begin position="262"/>
        <end position="280"/>
    </location>
</feature>
<dbReference type="InterPro" id="IPR009072">
    <property type="entry name" value="Histone-fold"/>
</dbReference>
<feature type="compositionally biased region" description="Polar residues" evidence="1">
    <location>
        <begin position="337"/>
        <end position="349"/>
    </location>
</feature>
<evidence type="ECO:0000259" key="2">
    <source>
        <dbReference type="Pfam" id="PF00808"/>
    </source>
</evidence>
<keyword evidence="4" id="KW-1185">Reference proteome</keyword>
<proteinExistence type="predicted"/>
<dbReference type="GO" id="GO:0046982">
    <property type="term" value="F:protein heterodimerization activity"/>
    <property type="evidence" value="ECO:0007669"/>
    <property type="project" value="InterPro"/>
</dbReference>
<sequence length="349" mass="36829">MSHYNGSVTPSYPPTGPPSLSEHEAMDSDVELEDEVDQLDSDSESPETDTDDQDGTGGVRIPGSSLLPPLRLENIINADGVTGNLALSKEGLFILSVATEEFIKRMAQAGQLRASAERRNLVNYSDMCATTQQYQEFMFLSDTIPAPISLADALSMREAKEKELFDDDPTLSTSSSQRPSTSASAPPTHSKTKLKVRNLANGHGSVSARPGPMNDADAYTEWADTRAATASLARSGSTGITIQNGRLSLPARPSPLANGHLTSSTAAAASRSGTLTSAASQEPESTSVSPRHHQPPRSSPLVAQEEGPGSWPGQYTGPASGFLQGPGAPFGRPAQNPGRTIYSQQAPRD</sequence>
<dbReference type="InterPro" id="IPR003958">
    <property type="entry name" value="CBFA_NFYB_domain"/>
</dbReference>
<feature type="compositionally biased region" description="Polar residues" evidence="1">
    <location>
        <begin position="1"/>
        <end position="10"/>
    </location>
</feature>
<reference evidence="3" key="2">
    <citation type="submission" date="2021-10" db="EMBL/GenBank/DDBJ databases">
        <title>Phylogenomics reveals ancestral predisposition of the termite-cultivated fungus Termitomyces towards a domesticated lifestyle.</title>
        <authorList>
            <person name="Auxier B."/>
            <person name="Grum-Grzhimaylo A."/>
            <person name="Cardenas M.E."/>
            <person name="Lodge J.D."/>
            <person name="Laessoe T."/>
            <person name="Pedersen O."/>
            <person name="Smith M.E."/>
            <person name="Kuyper T.W."/>
            <person name="Franco-Molano E.A."/>
            <person name="Baroni T.J."/>
            <person name="Aanen D.K."/>
        </authorList>
    </citation>
    <scope>NUCLEOTIDE SEQUENCE</scope>
    <source>
        <strain evidence="3">AP01</strain>
        <tissue evidence="3">Mycelium</tissue>
    </source>
</reference>
<feature type="compositionally biased region" description="Low complexity" evidence="1">
    <location>
        <begin position="170"/>
        <end position="189"/>
    </location>
</feature>
<feature type="compositionally biased region" description="Acidic residues" evidence="1">
    <location>
        <begin position="27"/>
        <end position="54"/>
    </location>
</feature>
<organism evidence="3 4">
    <name type="scientific">Asterophora parasitica</name>
    <dbReference type="NCBI Taxonomy" id="117018"/>
    <lineage>
        <taxon>Eukaryota</taxon>
        <taxon>Fungi</taxon>
        <taxon>Dikarya</taxon>
        <taxon>Basidiomycota</taxon>
        <taxon>Agaricomycotina</taxon>
        <taxon>Agaricomycetes</taxon>
        <taxon>Agaricomycetidae</taxon>
        <taxon>Agaricales</taxon>
        <taxon>Tricholomatineae</taxon>
        <taxon>Lyophyllaceae</taxon>
        <taxon>Asterophora</taxon>
    </lineage>
</organism>
<reference evidence="3" key="1">
    <citation type="submission" date="2020-07" db="EMBL/GenBank/DDBJ databases">
        <authorList>
            <person name="Nieuwenhuis M."/>
            <person name="Van De Peppel L.J.J."/>
        </authorList>
    </citation>
    <scope>NUCLEOTIDE SEQUENCE</scope>
    <source>
        <strain evidence="3">AP01</strain>
        <tissue evidence="3">Mycelium</tissue>
    </source>
</reference>
<feature type="region of interest" description="Disordered" evidence="1">
    <location>
        <begin position="162"/>
        <end position="192"/>
    </location>
</feature>
<accession>A0A9P7G903</accession>
<dbReference type="SUPFAM" id="SSF47113">
    <property type="entry name" value="Histone-fold"/>
    <property type="match status" value="1"/>
</dbReference>
<evidence type="ECO:0000313" key="3">
    <source>
        <dbReference type="EMBL" id="KAG5645471.1"/>
    </source>
</evidence>
<feature type="domain" description="Transcription factor CBF/NF-Y/archaeal histone" evidence="2">
    <location>
        <begin position="67"/>
        <end position="128"/>
    </location>
</feature>
<dbReference type="OrthoDB" id="636685at2759"/>
<dbReference type="EMBL" id="JABCKV010000039">
    <property type="protein sequence ID" value="KAG5645471.1"/>
    <property type="molecule type" value="Genomic_DNA"/>
</dbReference>
<name>A0A9P7G903_9AGAR</name>
<dbReference type="AlphaFoldDB" id="A0A9P7G903"/>
<comment type="caution">
    <text evidence="3">The sequence shown here is derived from an EMBL/GenBank/DDBJ whole genome shotgun (WGS) entry which is preliminary data.</text>
</comment>
<dbReference type="Proteomes" id="UP000775547">
    <property type="component" value="Unassembled WGS sequence"/>
</dbReference>
<dbReference type="Pfam" id="PF00808">
    <property type="entry name" value="CBFD_NFYB_HMF"/>
    <property type="match status" value="1"/>
</dbReference>
<feature type="region of interest" description="Disordered" evidence="1">
    <location>
        <begin position="243"/>
        <end position="349"/>
    </location>
</feature>
<evidence type="ECO:0000256" key="1">
    <source>
        <dbReference type="SAM" id="MobiDB-lite"/>
    </source>
</evidence>
<gene>
    <name evidence="3" type="ORF">DXG03_006016</name>
</gene>